<dbReference type="Pfam" id="PF00005">
    <property type="entry name" value="ABC_tran"/>
    <property type="match status" value="1"/>
</dbReference>
<keyword evidence="3" id="KW-0547">Nucleotide-binding</keyword>
<proteinExistence type="inferred from homology"/>
<protein>
    <submittedName>
        <fullName evidence="6">Putative ABC transporter ATP-binding protein YxlF</fullName>
        <ecNumber evidence="6">3.6.3.-</ecNumber>
    </submittedName>
</protein>
<gene>
    <name evidence="6" type="primary">yxlF_5</name>
    <name evidence="6" type="ORF">Pla133_44070</name>
</gene>
<dbReference type="Gene3D" id="3.40.50.300">
    <property type="entry name" value="P-loop containing nucleotide triphosphate hydrolases"/>
    <property type="match status" value="1"/>
</dbReference>
<dbReference type="CDD" id="cd03230">
    <property type="entry name" value="ABC_DR_subfamily_A"/>
    <property type="match status" value="1"/>
</dbReference>
<dbReference type="EC" id="3.6.3.-" evidence="6"/>
<dbReference type="EMBL" id="CP036287">
    <property type="protein sequence ID" value="QDU69288.1"/>
    <property type="molecule type" value="Genomic_DNA"/>
</dbReference>
<evidence type="ECO:0000256" key="4">
    <source>
        <dbReference type="ARBA" id="ARBA00022840"/>
    </source>
</evidence>
<name>A0A518BQN3_9BACT</name>
<evidence type="ECO:0000313" key="6">
    <source>
        <dbReference type="EMBL" id="QDU69288.1"/>
    </source>
</evidence>
<reference evidence="6 7" key="1">
    <citation type="submission" date="2019-02" db="EMBL/GenBank/DDBJ databases">
        <title>Deep-cultivation of Planctomycetes and their phenomic and genomic characterization uncovers novel biology.</title>
        <authorList>
            <person name="Wiegand S."/>
            <person name="Jogler M."/>
            <person name="Boedeker C."/>
            <person name="Pinto D."/>
            <person name="Vollmers J."/>
            <person name="Rivas-Marin E."/>
            <person name="Kohn T."/>
            <person name="Peeters S.H."/>
            <person name="Heuer A."/>
            <person name="Rast P."/>
            <person name="Oberbeckmann S."/>
            <person name="Bunk B."/>
            <person name="Jeske O."/>
            <person name="Meyerdierks A."/>
            <person name="Storesund J.E."/>
            <person name="Kallscheuer N."/>
            <person name="Luecker S."/>
            <person name="Lage O.M."/>
            <person name="Pohl T."/>
            <person name="Merkel B.J."/>
            <person name="Hornburger P."/>
            <person name="Mueller R.-W."/>
            <person name="Bruemmer F."/>
            <person name="Labrenz M."/>
            <person name="Spormann A.M."/>
            <person name="Op den Camp H."/>
            <person name="Overmann J."/>
            <person name="Amann R."/>
            <person name="Jetten M.S.M."/>
            <person name="Mascher T."/>
            <person name="Medema M.H."/>
            <person name="Devos D.P."/>
            <person name="Kaster A.-K."/>
            <person name="Ovreas L."/>
            <person name="Rohde M."/>
            <person name="Galperin M.Y."/>
            <person name="Jogler C."/>
        </authorList>
    </citation>
    <scope>NUCLEOTIDE SEQUENCE [LARGE SCALE GENOMIC DNA]</scope>
    <source>
        <strain evidence="6 7">Pla133</strain>
    </source>
</reference>
<evidence type="ECO:0000259" key="5">
    <source>
        <dbReference type="PROSITE" id="PS50893"/>
    </source>
</evidence>
<keyword evidence="6" id="KW-0378">Hydrolase</keyword>
<evidence type="ECO:0000313" key="7">
    <source>
        <dbReference type="Proteomes" id="UP000316921"/>
    </source>
</evidence>
<dbReference type="PANTHER" id="PTHR43335">
    <property type="entry name" value="ABC TRANSPORTER, ATP-BINDING PROTEIN"/>
    <property type="match status" value="1"/>
</dbReference>
<keyword evidence="2" id="KW-0813">Transport</keyword>
<keyword evidence="4 6" id="KW-0067">ATP-binding</keyword>
<dbReference type="PROSITE" id="PS50893">
    <property type="entry name" value="ABC_TRANSPORTER_2"/>
    <property type="match status" value="1"/>
</dbReference>
<evidence type="ECO:0000256" key="2">
    <source>
        <dbReference type="ARBA" id="ARBA00022448"/>
    </source>
</evidence>
<dbReference type="SUPFAM" id="SSF52540">
    <property type="entry name" value="P-loop containing nucleoside triphosphate hydrolases"/>
    <property type="match status" value="1"/>
</dbReference>
<comment type="similarity">
    <text evidence="1">Belongs to the ABC transporter superfamily.</text>
</comment>
<keyword evidence="7" id="KW-1185">Reference proteome</keyword>
<organism evidence="6 7">
    <name type="scientific">Engelhardtia mirabilis</name>
    <dbReference type="NCBI Taxonomy" id="2528011"/>
    <lineage>
        <taxon>Bacteria</taxon>
        <taxon>Pseudomonadati</taxon>
        <taxon>Planctomycetota</taxon>
        <taxon>Planctomycetia</taxon>
        <taxon>Planctomycetia incertae sedis</taxon>
        <taxon>Engelhardtia</taxon>
    </lineage>
</organism>
<dbReference type="InterPro" id="IPR003593">
    <property type="entry name" value="AAA+_ATPase"/>
</dbReference>
<dbReference type="Proteomes" id="UP000316921">
    <property type="component" value="Chromosome"/>
</dbReference>
<dbReference type="SMART" id="SM00382">
    <property type="entry name" value="AAA"/>
    <property type="match status" value="1"/>
</dbReference>
<feature type="domain" description="ABC transporter" evidence="5">
    <location>
        <begin position="7"/>
        <end position="241"/>
    </location>
</feature>
<dbReference type="InterPro" id="IPR017871">
    <property type="entry name" value="ABC_transporter-like_CS"/>
</dbReference>
<evidence type="ECO:0000256" key="3">
    <source>
        <dbReference type="ARBA" id="ARBA00022741"/>
    </source>
</evidence>
<dbReference type="GO" id="GO:0016887">
    <property type="term" value="F:ATP hydrolysis activity"/>
    <property type="evidence" value="ECO:0007669"/>
    <property type="project" value="InterPro"/>
</dbReference>
<dbReference type="InterPro" id="IPR003439">
    <property type="entry name" value="ABC_transporter-like_ATP-bd"/>
</dbReference>
<evidence type="ECO:0000256" key="1">
    <source>
        <dbReference type="ARBA" id="ARBA00005417"/>
    </source>
</evidence>
<dbReference type="PROSITE" id="PS00211">
    <property type="entry name" value="ABC_TRANSPORTER_1"/>
    <property type="match status" value="1"/>
</dbReference>
<sequence length="311" mass="34791">MNNESPLRVENLSMRYRRGLLRHGHQALDSVSLEVGRGQVFGLLGPNGAGKTTLIKVLLGLAVGWSGRAELFGEPANHRAARNRVGYLPESHRLPPYLTGRKTLELFGMMCGRDRRWLRERIPVWLEKVDMTRDADRKIREYSKGMQQRVGLAAALVHEPDLVFLDEPTDGVDPVGRAAIREVIAELRQRGTTVFLNSHLLLEVERMCDQIVILDKGRILKQGSLEQLTNDTGTVRVVLASEPPPDLRVRLAERELSVDGLGLEFLGEQPEVDLVVDQLRAAGCSIRSIEREKNDLEDVFIDLVQGSGVKQ</sequence>
<dbReference type="GO" id="GO:0005524">
    <property type="term" value="F:ATP binding"/>
    <property type="evidence" value="ECO:0007669"/>
    <property type="project" value="UniProtKB-KW"/>
</dbReference>
<dbReference type="KEGG" id="pbap:Pla133_44070"/>
<accession>A0A518BQN3</accession>
<dbReference type="RefSeq" id="WP_145069056.1">
    <property type="nucleotide sequence ID" value="NZ_CP036287.1"/>
</dbReference>
<dbReference type="InterPro" id="IPR027417">
    <property type="entry name" value="P-loop_NTPase"/>
</dbReference>
<dbReference type="AlphaFoldDB" id="A0A518BQN3"/>